<dbReference type="EMBL" id="GBXM01043654">
    <property type="protein sequence ID" value="JAH64923.1"/>
    <property type="molecule type" value="Transcribed_RNA"/>
</dbReference>
<reference evidence="1" key="2">
    <citation type="journal article" date="2015" name="Fish Shellfish Immunol.">
        <title>Early steps in the European eel (Anguilla anguilla)-Vibrio vulnificus interaction in the gills: Role of the RtxA13 toxin.</title>
        <authorList>
            <person name="Callol A."/>
            <person name="Pajuelo D."/>
            <person name="Ebbesson L."/>
            <person name="Teles M."/>
            <person name="MacKenzie S."/>
            <person name="Amaro C."/>
        </authorList>
    </citation>
    <scope>NUCLEOTIDE SEQUENCE</scope>
</reference>
<sequence length="25" mass="3000">MAVILRERIAREGGTQRIRKTFRQL</sequence>
<proteinExistence type="predicted"/>
<dbReference type="AlphaFoldDB" id="A0A0E9UIX1"/>
<evidence type="ECO:0000313" key="1">
    <source>
        <dbReference type="EMBL" id="JAH64923.1"/>
    </source>
</evidence>
<name>A0A0E9UIX1_ANGAN</name>
<organism evidence="1">
    <name type="scientific">Anguilla anguilla</name>
    <name type="common">European freshwater eel</name>
    <name type="synonym">Muraena anguilla</name>
    <dbReference type="NCBI Taxonomy" id="7936"/>
    <lineage>
        <taxon>Eukaryota</taxon>
        <taxon>Metazoa</taxon>
        <taxon>Chordata</taxon>
        <taxon>Craniata</taxon>
        <taxon>Vertebrata</taxon>
        <taxon>Euteleostomi</taxon>
        <taxon>Actinopterygii</taxon>
        <taxon>Neopterygii</taxon>
        <taxon>Teleostei</taxon>
        <taxon>Anguilliformes</taxon>
        <taxon>Anguillidae</taxon>
        <taxon>Anguilla</taxon>
    </lineage>
</organism>
<reference evidence="1" key="1">
    <citation type="submission" date="2014-11" db="EMBL/GenBank/DDBJ databases">
        <authorList>
            <person name="Amaro Gonzalez C."/>
        </authorList>
    </citation>
    <scope>NUCLEOTIDE SEQUENCE</scope>
</reference>
<accession>A0A0E9UIX1</accession>
<protein>
    <submittedName>
        <fullName evidence="1">Uncharacterized protein</fullName>
    </submittedName>
</protein>